<dbReference type="Proteomes" id="UP000275846">
    <property type="component" value="Unassembled WGS sequence"/>
</dbReference>
<evidence type="ECO:0000256" key="2">
    <source>
        <dbReference type="ARBA" id="ARBA00022737"/>
    </source>
</evidence>
<protein>
    <submittedName>
        <fullName evidence="10">C2H2-type domain-containing protein</fullName>
    </submittedName>
</protein>
<keyword evidence="1" id="KW-0479">Metal-binding</keyword>
<proteinExistence type="predicted"/>
<dbReference type="SMART" id="SM00355">
    <property type="entry name" value="ZnF_C2H2"/>
    <property type="match status" value="3"/>
</dbReference>
<dbReference type="GO" id="GO:0005634">
    <property type="term" value="C:nucleus"/>
    <property type="evidence" value="ECO:0007669"/>
    <property type="project" value="TreeGrafter"/>
</dbReference>
<keyword evidence="9" id="KW-1185">Reference proteome</keyword>
<feature type="region of interest" description="Disordered" evidence="6">
    <location>
        <begin position="468"/>
        <end position="497"/>
    </location>
</feature>
<organism evidence="10">
    <name type="scientific">Schistocephalus solidus</name>
    <name type="common">Tapeworm</name>
    <dbReference type="NCBI Taxonomy" id="70667"/>
    <lineage>
        <taxon>Eukaryota</taxon>
        <taxon>Metazoa</taxon>
        <taxon>Spiralia</taxon>
        <taxon>Lophotrochozoa</taxon>
        <taxon>Platyhelminthes</taxon>
        <taxon>Cestoda</taxon>
        <taxon>Eucestoda</taxon>
        <taxon>Diphyllobothriidea</taxon>
        <taxon>Diphyllobothriidae</taxon>
        <taxon>Schistocephalus</taxon>
    </lineage>
</organism>
<evidence type="ECO:0000256" key="3">
    <source>
        <dbReference type="ARBA" id="ARBA00022771"/>
    </source>
</evidence>
<feature type="compositionally biased region" description="Basic and acidic residues" evidence="6">
    <location>
        <begin position="469"/>
        <end position="496"/>
    </location>
</feature>
<evidence type="ECO:0000256" key="1">
    <source>
        <dbReference type="ARBA" id="ARBA00022723"/>
    </source>
</evidence>
<dbReference type="PANTHER" id="PTHR24403">
    <property type="entry name" value="ZINC FINGER PROTEIN"/>
    <property type="match status" value="1"/>
</dbReference>
<dbReference type="PROSITE" id="PS50157">
    <property type="entry name" value="ZINC_FINGER_C2H2_2"/>
    <property type="match status" value="1"/>
</dbReference>
<dbReference type="PROSITE" id="PS00028">
    <property type="entry name" value="ZINC_FINGER_C2H2_1"/>
    <property type="match status" value="1"/>
</dbReference>
<keyword evidence="4" id="KW-0862">Zinc</keyword>
<evidence type="ECO:0000313" key="8">
    <source>
        <dbReference type="EMBL" id="VDL90377.1"/>
    </source>
</evidence>
<evidence type="ECO:0000256" key="4">
    <source>
        <dbReference type="ARBA" id="ARBA00022833"/>
    </source>
</evidence>
<reference evidence="8 9" key="2">
    <citation type="submission" date="2018-11" db="EMBL/GenBank/DDBJ databases">
        <authorList>
            <consortium name="Pathogen Informatics"/>
        </authorList>
    </citation>
    <scope>NUCLEOTIDE SEQUENCE [LARGE SCALE GENOMIC DNA]</scope>
    <source>
        <strain evidence="8 9">NST_G2</strain>
    </source>
</reference>
<reference evidence="10" key="1">
    <citation type="submission" date="2016-06" db="UniProtKB">
        <authorList>
            <consortium name="WormBaseParasite"/>
        </authorList>
    </citation>
    <scope>IDENTIFICATION</scope>
</reference>
<dbReference type="InterPro" id="IPR050688">
    <property type="entry name" value="Zinc_finger/UBP_domain"/>
</dbReference>
<dbReference type="GO" id="GO:0045944">
    <property type="term" value="P:positive regulation of transcription by RNA polymerase II"/>
    <property type="evidence" value="ECO:0007669"/>
    <property type="project" value="TreeGrafter"/>
</dbReference>
<feature type="region of interest" description="Disordered" evidence="6">
    <location>
        <begin position="567"/>
        <end position="592"/>
    </location>
</feature>
<dbReference type="InterPro" id="IPR036236">
    <property type="entry name" value="Znf_C2H2_sf"/>
</dbReference>
<gene>
    <name evidence="8" type="ORF">SSLN_LOCUS3992</name>
</gene>
<feature type="region of interest" description="Disordered" evidence="6">
    <location>
        <begin position="742"/>
        <end position="773"/>
    </location>
</feature>
<dbReference type="InterPro" id="IPR013087">
    <property type="entry name" value="Znf_C2H2_type"/>
</dbReference>
<dbReference type="STRING" id="70667.A0A183SIE4"/>
<evidence type="ECO:0000256" key="6">
    <source>
        <dbReference type="SAM" id="MobiDB-lite"/>
    </source>
</evidence>
<dbReference type="GO" id="GO:0008270">
    <property type="term" value="F:zinc ion binding"/>
    <property type="evidence" value="ECO:0007669"/>
    <property type="project" value="UniProtKB-KW"/>
</dbReference>
<dbReference type="EMBL" id="UYSU01032711">
    <property type="protein sequence ID" value="VDL90377.1"/>
    <property type="molecule type" value="Genomic_DNA"/>
</dbReference>
<feature type="compositionally biased region" description="Low complexity" evidence="6">
    <location>
        <begin position="339"/>
        <end position="351"/>
    </location>
</feature>
<feature type="compositionally biased region" description="Acidic residues" evidence="6">
    <location>
        <begin position="213"/>
        <end position="227"/>
    </location>
</feature>
<keyword evidence="3 5" id="KW-0863">Zinc-finger</keyword>
<dbReference type="WBParaSite" id="SSLN_0000413601-mRNA-1">
    <property type="protein sequence ID" value="SSLN_0000413601-mRNA-1"/>
    <property type="gene ID" value="SSLN_0000413601"/>
</dbReference>
<feature type="region of interest" description="Disordered" evidence="6">
    <location>
        <begin position="321"/>
        <end position="380"/>
    </location>
</feature>
<dbReference type="AlphaFoldDB" id="A0A183SIE4"/>
<evidence type="ECO:0000313" key="9">
    <source>
        <dbReference type="Proteomes" id="UP000275846"/>
    </source>
</evidence>
<evidence type="ECO:0000256" key="5">
    <source>
        <dbReference type="PROSITE-ProRule" id="PRU00042"/>
    </source>
</evidence>
<sequence>MRQIYARTRLLEADSLSSFQALRQSQPSCDSFRQHNDMSTEGAFCGRQAVVCASNIHDPRHHQQATTTADNPLRTSFSCIMPPRFSAITQPQVAQSEGKENRAPTTLKSFYNFPPPPESTMNQQGLPLGFLESSTTFSLIGTPPLYIGPSGMPFRYHLRRPVESWKYTENKNEDGSLVYMCRFCSAVYKHKKSLNKHWKDKHFGEIGPNGEAGNEDEEEEDEEEEEAVAAAADVENSPPPEHSFEASEPQRSCLASTPVASKTFNVKLSTVSPITSSSVTIAVNAPVVQAPSSQRMQRLSLPFARPTRSPHMRASLRRLPPAPSVKRPIMPCSPPNAIATTTSSSTVSSSSTRREEEVASGPGNFLPISSKRRNSEMPPLSPRAVHCIEYSPLDLSLSKADTQTALEEPIVTPTQSGPLKDRHLLSLLLQTALGALAGEPESVKTIDDLSANTLSLLRSVGGILVSSTLEEKPKMGREDPREEATKNQPPVDRRTEPLVMAEVPPPPLNSPPTPVTAQNFGIKPQGLSLSAYAQQSLPVSRESNERINTVITHPPFRLVELLPPLLPDEQQQPHPQEHRHQHHHQQIQQQQTGDTVIPCPVCTFVGRWFSELRAHMVNHSEHRMFGCCYCSYRAKWKWDVAKHMRRCPLSRHVAHLQNEYLLRMVCYFPPPQGDILFAYFPQYGFPGVGIDKPISPPPPPPSTGSTTAEPTDSVPADMQTSTTEAVVLLRETRLLPDQNLSLLPHSDASASEVKSKCSAPPGDDANNDDDEDEKPLCIDELEAPVDEVAQDPDLAANTVSVSDAAKIDSQSQYSTIPPPTTNQLNAKLGSEHCLSRYLICHATGDVLR</sequence>
<feature type="region of interest" description="Disordered" evidence="6">
    <location>
        <begin position="200"/>
        <end position="252"/>
    </location>
</feature>
<feature type="domain" description="C2H2-type" evidence="7">
    <location>
        <begin position="179"/>
        <end position="207"/>
    </location>
</feature>
<dbReference type="SUPFAM" id="SSF57667">
    <property type="entry name" value="beta-beta-alpha zinc fingers"/>
    <property type="match status" value="1"/>
</dbReference>
<keyword evidence="2" id="KW-0677">Repeat</keyword>
<dbReference type="PANTHER" id="PTHR24403:SF105">
    <property type="entry name" value="ZINC FINGER PROTEIN 2-LIKE ISOFORM X1"/>
    <property type="match status" value="1"/>
</dbReference>
<dbReference type="OrthoDB" id="10004641at2759"/>
<evidence type="ECO:0000259" key="7">
    <source>
        <dbReference type="PROSITE" id="PS50157"/>
    </source>
</evidence>
<evidence type="ECO:0000313" key="10">
    <source>
        <dbReference type="WBParaSite" id="SSLN_0000413601-mRNA-1"/>
    </source>
</evidence>
<dbReference type="Gene3D" id="3.30.160.60">
    <property type="entry name" value="Classic Zinc Finger"/>
    <property type="match status" value="1"/>
</dbReference>
<feature type="region of interest" description="Disordered" evidence="6">
    <location>
        <begin position="690"/>
        <end position="718"/>
    </location>
</feature>
<accession>A0A183SIE4</accession>
<name>A0A183SIE4_SCHSO</name>